<protein>
    <submittedName>
        <fullName evidence="1 3">Uncharacterized protein</fullName>
    </submittedName>
</protein>
<name>A0A183IZ20_9BILA</name>
<reference evidence="3" key="1">
    <citation type="submission" date="2016-06" db="UniProtKB">
        <authorList>
            <consortium name="WormBaseParasite"/>
        </authorList>
    </citation>
    <scope>IDENTIFICATION</scope>
</reference>
<sequence length="79" mass="9086">MISKLSSTLLRNVRPALRSPVRTFDGLGPLVTPPMVFIPFWEKCLHCAIFITMVMAYPTWVLYHIDYYRKVVAGEIEGK</sequence>
<keyword evidence="2" id="KW-1185">Reference proteome</keyword>
<accession>A0A183IZ20</accession>
<evidence type="ECO:0000313" key="3">
    <source>
        <dbReference type="WBParaSite" id="SBAD_0000918801-mRNA-1"/>
    </source>
</evidence>
<gene>
    <name evidence="1" type="ORF">SBAD_LOCUS8868</name>
</gene>
<proteinExistence type="predicted"/>
<evidence type="ECO:0000313" key="2">
    <source>
        <dbReference type="Proteomes" id="UP000270296"/>
    </source>
</evidence>
<reference evidence="1 2" key="2">
    <citation type="submission" date="2018-11" db="EMBL/GenBank/DDBJ databases">
        <authorList>
            <consortium name="Pathogen Informatics"/>
        </authorList>
    </citation>
    <scope>NUCLEOTIDE SEQUENCE [LARGE SCALE GENOMIC DNA]</scope>
</reference>
<dbReference type="Proteomes" id="UP000270296">
    <property type="component" value="Unassembled WGS sequence"/>
</dbReference>
<dbReference type="WBParaSite" id="SBAD_0000918801-mRNA-1">
    <property type="protein sequence ID" value="SBAD_0000918801-mRNA-1"/>
    <property type="gene ID" value="SBAD_0000918801"/>
</dbReference>
<organism evidence="3">
    <name type="scientific">Soboliphyme baturini</name>
    <dbReference type="NCBI Taxonomy" id="241478"/>
    <lineage>
        <taxon>Eukaryota</taxon>
        <taxon>Metazoa</taxon>
        <taxon>Ecdysozoa</taxon>
        <taxon>Nematoda</taxon>
        <taxon>Enoplea</taxon>
        <taxon>Dorylaimia</taxon>
        <taxon>Dioctophymatida</taxon>
        <taxon>Dioctophymatoidea</taxon>
        <taxon>Soboliphymatidae</taxon>
        <taxon>Soboliphyme</taxon>
    </lineage>
</organism>
<dbReference type="EMBL" id="UZAM01012055">
    <property type="protein sequence ID" value="VDP19801.1"/>
    <property type="molecule type" value="Genomic_DNA"/>
</dbReference>
<evidence type="ECO:0000313" key="1">
    <source>
        <dbReference type="EMBL" id="VDP19801.1"/>
    </source>
</evidence>
<dbReference type="AlphaFoldDB" id="A0A183IZ20"/>